<comment type="caution">
    <text evidence="5">The sequence shown here is derived from an EMBL/GenBank/DDBJ whole genome shotgun (WGS) entry which is preliminary data.</text>
</comment>
<feature type="chain" id="PRO_5039694661" description="GerMN domain-containing protein" evidence="2">
    <location>
        <begin position="20"/>
        <end position="387"/>
    </location>
</feature>
<feature type="domain" description="DUF7373" evidence="4">
    <location>
        <begin position="250"/>
        <end position="385"/>
    </location>
</feature>
<dbReference type="OrthoDB" id="4515194at2"/>
<evidence type="ECO:0008006" key="7">
    <source>
        <dbReference type="Google" id="ProtNLM"/>
    </source>
</evidence>
<dbReference type="InterPro" id="IPR055797">
    <property type="entry name" value="DUF7373"/>
</dbReference>
<feature type="signal peptide" evidence="2">
    <location>
        <begin position="1"/>
        <end position="19"/>
    </location>
</feature>
<evidence type="ECO:0000259" key="3">
    <source>
        <dbReference type="Pfam" id="PF24088"/>
    </source>
</evidence>
<evidence type="ECO:0000256" key="1">
    <source>
        <dbReference type="SAM" id="MobiDB-lite"/>
    </source>
</evidence>
<evidence type="ECO:0000313" key="5">
    <source>
        <dbReference type="EMBL" id="TWS30155.1"/>
    </source>
</evidence>
<dbReference type="Pfam" id="PF24088">
    <property type="entry name" value="DUF7373"/>
    <property type="match status" value="1"/>
</dbReference>
<feature type="region of interest" description="Disordered" evidence="1">
    <location>
        <begin position="29"/>
        <end position="61"/>
    </location>
</feature>
<keyword evidence="6" id="KW-1185">Reference proteome</keyword>
<dbReference type="Pfam" id="PF24092">
    <property type="entry name" value="DUF7373_C"/>
    <property type="match status" value="1"/>
</dbReference>
<organism evidence="5 6">
    <name type="scientific">Tsukamurella conjunctivitidis</name>
    <dbReference type="NCBI Taxonomy" id="2592068"/>
    <lineage>
        <taxon>Bacteria</taxon>
        <taxon>Bacillati</taxon>
        <taxon>Actinomycetota</taxon>
        <taxon>Actinomycetes</taxon>
        <taxon>Mycobacteriales</taxon>
        <taxon>Tsukamurellaceae</taxon>
        <taxon>Tsukamurella</taxon>
    </lineage>
</organism>
<feature type="compositionally biased region" description="Low complexity" evidence="1">
    <location>
        <begin position="29"/>
        <end position="39"/>
    </location>
</feature>
<evidence type="ECO:0000313" key="6">
    <source>
        <dbReference type="Proteomes" id="UP000319375"/>
    </source>
</evidence>
<dbReference type="RefSeq" id="WP_146486184.1">
    <property type="nucleotide sequence ID" value="NZ_VIGX01000002.1"/>
</dbReference>
<dbReference type="InterPro" id="IPR056463">
    <property type="entry name" value="DUF7373_C"/>
</dbReference>
<feature type="domain" description="DUF7373" evidence="3">
    <location>
        <begin position="61"/>
        <end position="243"/>
    </location>
</feature>
<dbReference type="EMBL" id="VIGX01000002">
    <property type="protein sequence ID" value="TWS30155.1"/>
    <property type="molecule type" value="Genomic_DNA"/>
</dbReference>
<proteinExistence type="predicted"/>
<evidence type="ECO:0000259" key="4">
    <source>
        <dbReference type="Pfam" id="PF24092"/>
    </source>
</evidence>
<name>A0A5C5S6U7_9ACTN</name>
<dbReference type="PROSITE" id="PS51257">
    <property type="entry name" value="PROKAR_LIPOPROTEIN"/>
    <property type="match status" value="1"/>
</dbReference>
<accession>A0A5C5S6U7</accession>
<sequence>MNRPLTVVLASALAVSACGTTVGGEATVAPASSSRASTTPNVPAGLDPGQYPTTTRDVPSPSGDNAWIIEGNRMAEALVQVDEVDRRLTVGGAGLRSYPVLSGDQLSTRVPDTTARIFTRNRMRVGMTTTRGDDFDRPTVAVRIGLYRFDSPEIAAAVLEAITSSTQALPKVAIDGHAEVSAAEFTPGTVDGYRAEGPFVINVSGTAPTNAEAARFVAKAFDLQVPKTTAFSPTPVTSIRTLPGDKDGVLSRTLLQESTELTSLSNAYFGLEALLHRIRYLSDAAPYRKAGVDLVGEGAAIVYRTRDAAAATTMVAEVTADSRARAGNRPVESPAGLPQAQCTFRTEATSYICIVSAGRWVTTAGGSSLQLAREAVSAEYAILTKNP</sequence>
<keyword evidence="2" id="KW-0732">Signal</keyword>
<reference evidence="5 6" key="1">
    <citation type="submission" date="2019-06" db="EMBL/GenBank/DDBJ databases">
        <title>Tsukamurella conjunctivitidis sp. nov., Tsukamurella assacharolytica sp. nov. and Tsukamurella sputae sp. nov. isolated from patients with conjunctivitis, bacteraemia (lymphoma) and respiratory infection (sputum) in Hong Kong.</title>
        <authorList>
            <person name="Teng J.L.L."/>
            <person name="Lee H.H."/>
            <person name="Fong J.Y.H."/>
            <person name="Fok K.M.N."/>
            <person name="Lau S.K.P."/>
            <person name="Woo P.C.Y."/>
        </authorList>
    </citation>
    <scope>NUCLEOTIDE SEQUENCE [LARGE SCALE GENOMIC DNA]</scope>
    <source>
        <strain evidence="5 6">HKU72</strain>
    </source>
</reference>
<gene>
    <name evidence="5" type="ORF">FK530_06480</name>
</gene>
<protein>
    <recommendedName>
        <fullName evidence="7">GerMN domain-containing protein</fullName>
    </recommendedName>
</protein>
<dbReference type="AlphaFoldDB" id="A0A5C5S6U7"/>
<evidence type="ECO:0000256" key="2">
    <source>
        <dbReference type="SAM" id="SignalP"/>
    </source>
</evidence>
<dbReference type="Proteomes" id="UP000319375">
    <property type="component" value="Unassembled WGS sequence"/>
</dbReference>